<evidence type="ECO:0000313" key="18">
    <source>
        <dbReference type="Proteomes" id="UP000005139"/>
    </source>
</evidence>
<dbReference type="PROSITE" id="PS50109">
    <property type="entry name" value="HIS_KIN"/>
    <property type="match status" value="1"/>
</dbReference>
<dbReference type="InterPro" id="IPR011712">
    <property type="entry name" value="Sig_transdc_His_kin_sub3_dim/P"/>
</dbReference>
<evidence type="ECO:0000256" key="2">
    <source>
        <dbReference type="ARBA" id="ARBA00004651"/>
    </source>
</evidence>
<dbReference type="GO" id="GO:0005886">
    <property type="term" value="C:plasma membrane"/>
    <property type="evidence" value="ECO:0007669"/>
    <property type="project" value="UniProtKB-SubCell"/>
</dbReference>
<feature type="transmembrane region" description="Helical" evidence="14">
    <location>
        <begin position="167"/>
        <end position="190"/>
    </location>
</feature>
<evidence type="ECO:0000313" key="17">
    <source>
        <dbReference type="EMBL" id="EAX47277.1"/>
    </source>
</evidence>
<dbReference type="InterPro" id="IPR003594">
    <property type="entry name" value="HATPase_dom"/>
</dbReference>
<dbReference type="CDD" id="cd16917">
    <property type="entry name" value="HATPase_UhpB-NarQ-NarX-like"/>
    <property type="match status" value="1"/>
</dbReference>
<keyword evidence="18" id="KW-1185">Reference proteome</keyword>
<dbReference type="OrthoDB" id="9781904at2"/>
<reference evidence="17 18" key="2">
    <citation type="submission" date="2007-01" db="EMBL/GenBank/DDBJ databases">
        <title>Sequencing of the draft genome and assembly of Thermosinus carboxydivorans Nor1.</title>
        <authorList>
            <consortium name="US DOE Joint Genome Institute (JGI-PGF)"/>
            <person name="Copeland A."/>
            <person name="Lucas S."/>
            <person name="Lapidus A."/>
            <person name="Barry K."/>
            <person name="Glavina del Rio T."/>
            <person name="Dalin E."/>
            <person name="Tice H."/>
            <person name="Bruce D."/>
            <person name="Pitluck S."/>
            <person name="Richardson P."/>
        </authorList>
    </citation>
    <scope>NUCLEOTIDE SEQUENCE [LARGE SCALE GENOMIC DNA]</scope>
    <source>
        <strain evidence="17 18">Nor1</strain>
    </source>
</reference>
<dbReference type="CDD" id="cd06225">
    <property type="entry name" value="HAMP"/>
    <property type="match status" value="1"/>
</dbReference>
<dbReference type="AlphaFoldDB" id="A1HRV6"/>
<dbReference type="InterPro" id="IPR003660">
    <property type="entry name" value="HAMP_dom"/>
</dbReference>
<keyword evidence="10" id="KW-0067">ATP-binding</keyword>
<accession>A1HRV6</accession>
<evidence type="ECO:0000256" key="3">
    <source>
        <dbReference type="ARBA" id="ARBA00012438"/>
    </source>
</evidence>
<keyword evidence="5" id="KW-0597">Phosphoprotein</keyword>
<dbReference type="PANTHER" id="PTHR24421">
    <property type="entry name" value="NITRATE/NITRITE SENSOR PROTEIN NARX-RELATED"/>
    <property type="match status" value="1"/>
</dbReference>
<comment type="catalytic activity">
    <reaction evidence="1">
        <text>ATP + protein L-histidine = ADP + protein N-phospho-L-histidine.</text>
        <dbReference type="EC" id="2.7.13.3"/>
    </reaction>
</comment>
<dbReference type="GO" id="GO:0046983">
    <property type="term" value="F:protein dimerization activity"/>
    <property type="evidence" value="ECO:0007669"/>
    <property type="project" value="InterPro"/>
</dbReference>
<name>A1HRV6_9FIRM</name>
<dbReference type="InterPro" id="IPR036890">
    <property type="entry name" value="HATPase_C_sf"/>
</dbReference>
<dbReference type="PANTHER" id="PTHR24421:SF10">
    <property type="entry name" value="NITRATE_NITRITE SENSOR PROTEIN NARQ"/>
    <property type="match status" value="1"/>
</dbReference>
<dbReference type="SMART" id="SM00304">
    <property type="entry name" value="HAMP"/>
    <property type="match status" value="1"/>
</dbReference>
<dbReference type="SUPFAM" id="SSF158472">
    <property type="entry name" value="HAMP domain-like"/>
    <property type="match status" value="1"/>
</dbReference>
<dbReference type="eggNOG" id="COG4585">
    <property type="taxonomic scope" value="Bacteria"/>
</dbReference>
<comment type="subcellular location">
    <subcellularLocation>
        <location evidence="2">Cell membrane</location>
        <topology evidence="2">Multi-pass membrane protein</topology>
    </subcellularLocation>
</comment>
<dbReference type="EMBL" id="AAWL01000012">
    <property type="protein sequence ID" value="EAX47277.1"/>
    <property type="molecule type" value="Genomic_DNA"/>
</dbReference>
<keyword evidence="12" id="KW-0902">Two-component regulatory system</keyword>
<feature type="domain" description="HAMP" evidence="16">
    <location>
        <begin position="187"/>
        <end position="239"/>
    </location>
</feature>
<dbReference type="Gene3D" id="3.30.565.10">
    <property type="entry name" value="Histidine kinase-like ATPase, C-terminal domain"/>
    <property type="match status" value="1"/>
</dbReference>
<evidence type="ECO:0000256" key="12">
    <source>
        <dbReference type="ARBA" id="ARBA00023012"/>
    </source>
</evidence>
<evidence type="ECO:0000256" key="1">
    <source>
        <dbReference type="ARBA" id="ARBA00000085"/>
    </source>
</evidence>
<keyword evidence="6" id="KW-0808">Transferase</keyword>
<sequence length="473" mass="52392">MRWLGRLSIYYKVNGIIVGMLLLVGLLVWIVIRQATVDLLGQQMEKRGLEVANYIAALSANDILLDNHYALYERISKTQHNTEDVRYVLITDYTGRILAHTFSDGLPRGLATLRDSGGSSAVIKFDTNEGIIREVMVPIENGDIGFVRVGMSENSTQQLLNKTNRNFFIGIIMMCVIATFLATWLTSLIIRPIRSLADAVAEIQSGNLSARVEAKTGDEVGLLAVAFNQMVAGLKEKEKENNLLLEELRHKEAMRAFLIKKLFTIQEDERKRISRELHDETGQLLASLLAYMKLLLSKLTDQQQKELLQEARDVAVNALEGLRKIAVELRPPVLDDLGVTAAMQKYIQTFSGQQGLKVHFSVPEKQLELDPEVSLALYRILQESLTNIAKHARASNVYVCLSAAGQTVRLVVRDDGLGIDGGLESAGQKNRLGIYGMKERAELLGGSLDIHSENGCGTVVIATLPKILSNVLK</sequence>
<feature type="transmembrane region" description="Helical" evidence="14">
    <location>
        <begin position="12"/>
        <end position="32"/>
    </location>
</feature>
<dbReference type="Proteomes" id="UP000005139">
    <property type="component" value="Unassembled WGS sequence"/>
</dbReference>
<dbReference type="InterPro" id="IPR005467">
    <property type="entry name" value="His_kinase_dom"/>
</dbReference>
<evidence type="ECO:0000256" key="11">
    <source>
        <dbReference type="ARBA" id="ARBA00022989"/>
    </source>
</evidence>
<keyword evidence="7 14" id="KW-0812">Transmembrane</keyword>
<reference evidence="17 18" key="1">
    <citation type="submission" date="2007-01" db="EMBL/GenBank/DDBJ databases">
        <title>Annotation of the draft genome assembly of Thermosinus carboxydivorans Nor1.</title>
        <authorList>
            <consortium name="US DOE Joint Genome Institute (JGI-ORNL)"/>
            <person name="Larimer F."/>
            <person name="Land M."/>
            <person name="Hauser L."/>
        </authorList>
    </citation>
    <scope>NUCLEOTIDE SEQUENCE [LARGE SCALE GENOMIC DNA]</scope>
    <source>
        <strain evidence="17 18">Nor1</strain>
    </source>
</reference>
<dbReference type="Pfam" id="PF07730">
    <property type="entry name" value="HisKA_3"/>
    <property type="match status" value="1"/>
</dbReference>
<evidence type="ECO:0000256" key="5">
    <source>
        <dbReference type="ARBA" id="ARBA00022553"/>
    </source>
</evidence>
<dbReference type="Pfam" id="PF02518">
    <property type="entry name" value="HATPase_c"/>
    <property type="match status" value="1"/>
</dbReference>
<evidence type="ECO:0000256" key="13">
    <source>
        <dbReference type="ARBA" id="ARBA00023136"/>
    </source>
</evidence>
<protein>
    <recommendedName>
        <fullName evidence="3">histidine kinase</fullName>
        <ecNumber evidence="3">2.7.13.3</ecNumber>
    </recommendedName>
</protein>
<dbReference type="SUPFAM" id="SSF103190">
    <property type="entry name" value="Sensory domain-like"/>
    <property type="match status" value="1"/>
</dbReference>
<organism evidence="17 18">
    <name type="scientific">Thermosinus carboxydivorans Nor1</name>
    <dbReference type="NCBI Taxonomy" id="401526"/>
    <lineage>
        <taxon>Bacteria</taxon>
        <taxon>Bacillati</taxon>
        <taxon>Bacillota</taxon>
        <taxon>Negativicutes</taxon>
        <taxon>Selenomonadales</taxon>
        <taxon>Sporomusaceae</taxon>
        <taxon>Thermosinus</taxon>
    </lineage>
</organism>
<dbReference type="Pfam" id="PF00672">
    <property type="entry name" value="HAMP"/>
    <property type="match status" value="1"/>
</dbReference>
<dbReference type="GO" id="GO:0005524">
    <property type="term" value="F:ATP binding"/>
    <property type="evidence" value="ECO:0007669"/>
    <property type="project" value="UniProtKB-KW"/>
</dbReference>
<dbReference type="GO" id="GO:0000155">
    <property type="term" value="F:phosphorelay sensor kinase activity"/>
    <property type="evidence" value="ECO:0007669"/>
    <property type="project" value="InterPro"/>
</dbReference>
<evidence type="ECO:0000259" key="16">
    <source>
        <dbReference type="PROSITE" id="PS50885"/>
    </source>
</evidence>
<proteinExistence type="predicted"/>
<gene>
    <name evidence="17" type="ORF">TcarDRAFT_0966</name>
</gene>
<evidence type="ECO:0000256" key="10">
    <source>
        <dbReference type="ARBA" id="ARBA00022840"/>
    </source>
</evidence>
<evidence type="ECO:0000256" key="9">
    <source>
        <dbReference type="ARBA" id="ARBA00022777"/>
    </source>
</evidence>
<dbReference type="SMART" id="SM00387">
    <property type="entry name" value="HATPase_c"/>
    <property type="match status" value="1"/>
</dbReference>
<dbReference type="InterPro" id="IPR033463">
    <property type="entry name" value="sCache_3"/>
</dbReference>
<dbReference type="InterPro" id="IPR050482">
    <property type="entry name" value="Sensor_HK_TwoCompSys"/>
</dbReference>
<evidence type="ECO:0000256" key="7">
    <source>
        <dbReference type="ARBA" id="ARBA00022692"/>
    </source>
</evidence>
<evidence type="ECO:0000256" key="8">
    <source>
        <dbReference type="ARBA" id="ARBA00022741"/>
    </source>
</evidence>
<dbReference type="SUPFAM" id="SSF55874">
    <property type="entry name" value="ATPase domain of HSP90 chaperone/DNA topoisomerase II/histidine kinase"/>
    <property type="match status" value="1"/>
</dbReference>
<comment type="caution">
    <text evidence="17">The sequence shown here is derived from an EMBL/GenBank/DDBJ whole genome shotgun (WGS) entry which is preliminary data.</text>
</comment>
<keyword evidence="9 17" id="KW-0418">Kinase</keyword>
<dbReference type="InterPro" id="IPR029151">
    <property type="entry name" value="Sensor-like_sf"/>
</dbReference>
<evidence type="ECO:0000256" key="6">
    <source>
        <dbReference type="ARBA" id="ARBA00022679"/>
    </source>
</evidence>
<evidence type="ECO:0000256" key="14">
    <source>
        <dbReference type="SAM" id="Phobius"/>
    </source>
</evidence>
<evidence type="ECO:0000259" key="15">
    <source>
        <dbReference type="PROSITE" id="PS50109"/>
    </source>
</evidence>
<keyword evidence="4" id="KW-1003">Cell membrane</keyword>
<keyword evidence="8" id="KW-0547">Nucleotide-binding</keyword>
<keyword evidence="13 14" id="KW-0472">Membrane</keyword>
<dbReference type="PROSITE" id="PS50885">
    <property type="entry name" value="HAMP"/>
    <property type="match status" value="1"/>
</dbReference>
<dbReference type="Pfam" id="PF17203">
    <property type="entry name" value="sCache_3_2"/>
    <property type="match status" value="1"/>
</dbReference>
<dbReference type="Gene3D" id="6.10.340.10">
    <property type="match status" value="1"/>
</dbReference>
<keyword evidence="11 14" id="KW-1133">Transmembrane helix</keyword>
<feature type="domain" description="Histidine kinase" evidence="15">
    <location>
        <begin position="276"/>
        <end position="468"/>
    </location>
</feature>
<dbReference type="Gene3D" id="1.20.5.1930">
    <property type="match status" value="1"/>
</dbReference>
<dbReference type="EC" id="2.7.13.3" evidence="3"/>
<evidence type="ECO:0000256" key="4">
    <source>
        <dbReference type="ARBA" id="ARBA00022475"/>
    </source>
</evidence>